<dbReference type="EMBL" id="CADCXV010000928">
    <property type="protein sequence ID" value="CAB0038812.1"/>
    <property type="molecule type" value="Genomic_DNA"/>
</dbReference>
<protein>
    <submittedName>
        <fullName evidence="2">Uncharacterized protein</fullName>
    </submittedName>
</protein>
<proteinExistence type="predicted"/>
<reference evidence="2 3" key="1">
    <citation type="submission" date="2020-02" db="EMBL/GenBank/DDBJ databases">
        <authorList>
            <person name="Ferguson B K."/>
        </authorList>
    </citation>
    <scope>NUCLEOTIDE SEQUENCE [LARGE SCALE GENOMIC DNA]</scope>
</reference>
<feature type="region of interest" description="Disordered" evidence="1">
    <location>
        <begin position="24"/>
        <end position="54"/>
    </location>
</feature>
<gene>
    <name evidence="2" type="ORF">TBRA_LOCUS10579</name>
</gene>
<accession>A0A6H5IVD4</accession>
<name>A0A6H5IVD4_9HYME</name>
<sequence length="264" mass="29907">MDHKNTSVKVSESDFEHGNYPYLPTSTPLRSDVPHHNFSLSTQPGSGNNHETPKRMKLEGSISDSFNTSSAESIPSSPWEWRKMKAEILGQREILKWSKLIEYEVRTASQKLRDLTVLRARAHRWGIYRDSPLIGNDGETIDEKPDLNNLQILPFPQENLSNPVARRCCRIRRRRRCLSQRLVGGTQGDHGLDSIVAADLRQIGYSSDAGHLQTAVLEVLPLQFQGQLGSRARCSLVRRMRPLAAHSRLIDLQLVVYNALCIFD</sequence>
<keyword evidence="3" id="KW-1185">Reference proteome</keyword>
<evidence type="ECO:0000256" key="1">
    <source>
        <dbReference type="SAM" id="MobiDB-lite"/>
    </source>
</evidence>
<evidence type="ECO:0000313" key="3">
    <source>
        <dbReference type="Proteomes" id="UP000479190"/>
    </source>
</evidence>
<dbReference type="AlphaFoldDB" id="A0A6H5IVD4"/>
<organism evidence="2 3">
    <name type="scientific">Trichogramma brassicae</name>
    <dbReference type="NCBI Taxonomy" id="86971"/>
    <lineage>
        <taxon>Eukaryota</taxon>
        <taxon>Metazoa</taxon>
        <taxon>Ecdysozoa</taxon>
        <taxon>Arthropoda</taxon>
        <taxon>Hexapoda</taxon>
        <taxon>Insecta</taxon>
        <taxon>Pterygota</taxon>
        <taxon>Neoptera</taxon>
        <taxon>Endopterygota</taxon>
        <taxon>Hymenoptera</taxon>
        <taxon>Apocrita</taxon>
        <taxon>Proctotrupomorpha</taxon>
        <taxon>Chalcidoidea</taxon>
        <taxon>Trichogrammatidae</taxon>
        <taxon>Trichogramma</taxon>
    </lineage>
</organism>
<dbReference type="OrthoDB" id="331602at2759"/>
<dbReference type="Proteomes" id="UP000479190">
    <property type="component" value="Unassembled WGS sequence"/>
</dbReference>
<feature type="compositionally biased region" description="Polar residues" evidence="1">
    <location>
        <begin position="38"/>
        <end position="50"/>
    </location>
</feature>
<evidence type="ECO:0000313" key="2">
    <source>
        <dbReference type="EMBL" id="CAB0038812.1"/>
    </source>
</evidence>